<gene>
    <name evidence="2" type="ORF">C8N25_108148</name>
</gene>
<evidence type="ECO:0000313" key="3">
    <source>
        <dbReference type="Proteomes" id="UP000256405"/>
    </source>
</evidence>
<protein>
    <submittedName>
        <fullName evidence="2">Uncharacterized protein</fullName>
    </submittedName>
</protein>
<dbReference type="Proteomes" id="UP000256405">
    <property type="component" value="Unassembled WGS sequence"/>
</dbReference>
<reference evidence="2 3" key="1">
    <citation type="submission" date="2018-08" db="EMBL/GenBank/DDBJ databases">
        <title>Genomic Encyclopedia of Archaeal and Bacterial Type Strains, Phase II (KMG-II): from individual species to whole genera.</title>
        <authorList>
            <person name="Goeker M."/>
        </authorList>
    </citation>
    <scope>NUCLEOTIDE SEQUENCE [LARGE SCALE GENOMIC DNA]</scope>
    <source>
        <strain evidence="2 3">DSM 15986</strain>
    </source>
</reference>
<sequence length="235" mass="27025">MEINAYPTAAPSSSEFITEGIIWFSVRNRKEVNSEIGRLKSQGISRLRLGIDCAEFNTKKGIKWYDWLLPTLAESFELELCFDNFSKTPNRSLSRTYMLPEIVEHFILKHGEHFNLLELWRNPANRAKHESSENIFSEDVVFAATWAKHLGKKVSLGRIQTTDFEWIATLVSSQFLKNIECVEIDKEGENLRNTSTQFYERTLRSLFEAKGVKTKIRPSSKSSPNQQLGNKEIAC</sequence>
<proteinExistence type="predicted"/>
<accession>A0A3E0DXJ4</accession>
<comment type="caution">
    <text evidence="2">The sequence shown here is derived from an EMBL/GenBank/DDBJ whole genome shotgun (WGS) entry which is preliminary data.</text>
</comment>
<organism evidence="2 3">
    <name type="scientific">Algoriphagus antarcticus</name>
    <dbReference type="NCBI Taxonomy" id="238540"/>
    <lineage>
        <taxon>Bacteria</taxon>
        <taxon>Pseudomonadati</taxon>
        <taxon>Bacteroidota</taxon>
        <taxon>Cytophagia</taxon>
        <taxon>Cytophagales</taxon>
        <taxon>Cyclobacteriaceae</taxon>
        <taxon>Algoriphagus</taxon>
    </lineage>
</organism>
<name>A0A3E0DXJ4_9BACT</name>
<dbReference type="RefSeq" id="WP_086540911.1">
    <property type="nucleotide sequence ID" value="NZ_MSSW01000013.1"/>
</dbReference>
<dbReference type="OrthoDB" id="9810015at2"/>
<feature type="compositionally biased region" description="Polar residues" evidence="1">
    <location>
        <begin position="219"/>
        <end position="229"/>
    </location>
</feature>
<dbReference type="EMBL" id="QUNF01000008">
    <property type="protein sequence ID" value="REG88713.1"/>
    <property type="molecule type" value="Genomic_DNA"/>
</dbReference>
<dbReference type="AlphaFoldDB" id="A0A3E0DXJ4"/>
<evidence type="ECO:0000313" key="2">
    <source>
        <dbReference type="EMBL" id="REG88713.1"/>
    </source>
</evidence>
<keyword evidence="3" id="KW-1185">Reference proteome</keyword>
<evidence type="ECO:0000256" key="1">
    <source>
        <dbReference type="SAM" id="MobiDB-lite"/>
    </source>
</evidence>
<feature type="region of interest" description="Disordered" evidence="1">
    <location>
        <begin position="216"/>
        <end position="235"/>
    </location>
</feature>